<reference evidence="5" key="1">
    <citation type="submission" date="2025-08" db="UniProtKB">
        <authorList>
            <consortium name="Ensembl"/>
        </authorList>
    </citation>
    <scope>IDENTIFICATION</scope>
</reference>
<accession>A0A8B9UYV4</accession>
<dbReference type="InterPro" id="IPR027815">
    <property type="entry name" value="CSC1/OSCA1-like_cyt"/>
</dbReference>
<feature type="transmembrane region" description="Helical" evidence="2">
    <location>
        <begin position="240"/>
        <end position="257"/>
    </location>
</feature>
<dbReference type="PANTHER" id="PTHR13018">
    <property type="entry name" value="PROBABLE MEMBRANE PROTEIN DUF221-RELATED"/>
    <property type="match status" value="1"/>
</dbReference>
<name>A0A8B9UYV4_9AVES</name>
<evidence type="ECO:0000259" key="4">
    <source>
        <dbReference type="Pfam" id="PF14703"/>
    </source>
</evidence>
<reference evidence="5" key="2">
    <citation type="submission" date="2025-09" db="UniProtKB">
        <authorList>
            <consortium name="Ensembl"/>
        </authorList>
    </citation>
    <scope>IDENTIFICATION</scope>
</reference>
<feature type="transmembrane region" description="Helical" evidence="2">
    <location>
        <begin position="336"/>
        <end position="358"/>
    </location>
</feature>
<feature type="transmembrane region" description="Helical" evidence="2">
    <location>
        <begin position="273"/>
        <end position="293"/>
    </location>
</feature>
<dbReference type="Proteomes" id="UP000694549">
    <property type="component" value="Unplaced"/>
</dbReference>
<evidence type="ECO:0000256" key="2">
    <source>
        <dbReference type="SAM" id="Phobius"/>
    </source>
</evidence>
<dbReference type="Pfam" id="PF14703">
    <property type="entry name" value="PHM7_cyt"/>
    <property type="match status" value="1"/>
</dbReference>
<dbReference type="Pfam" id="PF02714">
    <property type="entry name" value="RSN1_7TM"/>
    <property type="match status" value="1"/>
</dbReference>
<protein>
    <recommendedName>
        <fullName evidence="7">Transmembrane protein 63B</fullName>
    </recommendedName>
</protein>
<dbReference type="Ensembl" id="ENSAZOT00000017826.1">
    <property type="protein sequence ID" value="ENSAZOP00000016577.1"/>
    <property type="gene ID" value="ENSAZOG00000010793.1"/>
</dbReference>
<sequence>ARLMFLDAERKKAERGRIYFTNLQGKENTPSMINPKPCGHLCCCVIRGCEEVEAIEYYTKLEEKLKDDYKREKEKVNEKPLGMAFVTFHNETITAIILKDFNACKCQGCACRGEPKASSCSESLHVSNWTVSYAPDPQNIYWEHLSIRGFIWWIRCLVINVVLFILLFFLTTPAIIITTMDKFNVTKPVEYLNNPIITQFFPTLLLWCFSALLPTIVYYSAFFEAHWTRSGENRTTMHKCYTFLIFMVLLLPSLGLSRQQTLRWLMDAHKKPWLMYMLLKHLVDRYNLYYAYLPAKLDKKIHSGAVNQVVAAPILCLFWLLFFSTVRTGFLAPTSMFTFVVLVITIVICLCHVCFGHFKYLSAHNYKVSWAAAWGPFPWGCSRAVKWAWGQIGMSQPGPWQGISSPALWQRFPRNLYHACAAPVPVQRSRAALLECGSYKCISSTFS</sequence>
<evidence type="ECO:0000313" key="5">
    <source>
        <dbReference type="Ensembl" id="ENSAZOP00000016577.1"/>
    </source>
</evidence>
<dbReference type="InterPro" id="IPR045122">
    <property type="entry name" value="Csc1-like"/>
</dbReference>
<dbReference type="GO" id="GO:0005227">
    <property type="term" value="F:calcium-activated cation channel activity"/>
    <property type="evidence" value="ECO:0007669"/>
    <property type="project" value="InterPro"/>
</dbReference>
<feature type="transmembrane region" description="Helical" evidence="2">
    <location>
        <begin position="152"/>
        <end position="176"/>
    </location>
</feature>
<keyword evidence="6" id="KW-1185">Reference proteome</keyword>
<proteinExistence type="predicted"/>
<feature type="transmembrane region" description="Helical" evidence="2">
    <location>
        <begin position="196"/>
        <end position="219"/>
    </location>
</feature>
<comment type="catalytic activity">
    <reaction evidence="1">
        <text>Ca(2+)(in) = Ca(2+)(out)</text>
        <dbReference type="Rhea" id="RHEA:29671"/>
        <dbReference type="ChEBI" id="CHEBI:29108"/>
    </reaction>
</comment>
<evidence type="ECO:0000313" key="6">
    <source>
        <dbReference type="Proteomes" id="UP000694549"/>
    </source>
</evidence>
<evidence type="ECO:0000256" key="1">
    <source>
        <dbReference type="ARBA" id="ARBA00036634"/>
    </source>
</evidence>
<dbReference type="AlphaFoldDB" id="A0A8B9UYV4"/>
<dbReference type="GO" id="GO:0005886">
    <property type="term" value="C:plasma membrane"/>
    <property type="evidence" value="ECO:0007669"/>
    <property type="project" value="TreeGrafter"/>
</dbReference>
<feature type="transmembrane region" description="Helical" evidence="2">
    <location>
        <begin position="305"/>
        <end position="324"/>
    </location>
</feature>
<keyword evidence="2" id="KW-0812">Transmembrane</keyword>
<feature type="domain" description="CSC1/OSCA1-like cytosolic" evidence="4">
    <location>
        <begin position="3"/>
        <end position="144"/>
    </location>
</feature>
<dbReference type="InterPro" id="IPR003864">
    <property type="entry name" value="CSC1/OSCA1-like_7TM"/>
</dbReference>
<evidence type="ECO:0008006" key="7">
    <source>
        <dbReference type="Google" id="ProtNLM"/>
    </source>
</evidence>
<feature type="domain" description="CSC1/OSCA1-like 7TM region" evidence="3">
    <location>
        <begin position="155"/>
        <end position="266"/>
    </location>
</feature>
<dbReference type="PANTHER" id="PTHR13018:SF38">
    <property type="entry name" value="CSC1-LIKE PROTEIN 2"/>
    <property type="match status" value="1"/>
</dbReference>
<organism evidence="5 6">
    <name type="scientific">Anas zonorhyncha</name>
    <name type="common">Eastern spot-billed duck</name>
    <dbReference type="NCBI Taxonomy" id="75864"/>
    <lineage>
        <taxon>Eukaryota</taxon>
        <taxon>Metazoa</taxon>
        <taxon>Chordata</taxon>
        <taxon>Craniata</taxon>
        <taxon>Vertebrata</taxon>
        <taxon>Euteleostomi</taxon>
        <taxon>Archelosauria</taxon>
        <taxon>Archosauria</taxon>
        <taxon>Dinosauria</taxon>
        <taxon>Saurischia</taxon>
        <taxon>Theropoda</taxon>
        <taxon>Coelurosauria</taxon>
        <taxon>Aves</taxon>
        <taxon>Neognathae</taxon>
        <taxon>Galloanserae</taxon>
        <taxon>Anseriformes</taxon>
        <taxon>Anatidae</taxon>
        <taxon>Anatinae</taxon>
        <taxon>Anas</taxon>
    </lineage>
</organism>
<evidence type="ECO:0000259" key="3">
    <source>
        <dbReference type="Pfam" id="PF02714"/>
    </source>
</evidence>
<keyword evidence="2" id="KW-0472">Membrane</keyword>
<keyword evidence="2" id="KW-1133">Transmembrane helix</keyword>